<evidence type="ECO:0000259" key="6">
    <source>
        <dbReference type="PROSITE" id="PS50102"/>
    </source>
</evidence>
<dbReference type="Pfam" id="PF00076">
    <property type="entry name" value="RRM_1"/>
    <property type="match status" value="1"/>
</dbReference>
<dbReference type="EMBL" id="CP119954">
    <property type="protein sequence ID" value="WFC96579.1"/>
    <property type="molecule type" value="Genomic_DNA"/>
</dbReference>
<accession>A0AAF0DZ21</accession>
<dbReference type="AlphaFoldDB" id="A0AAF0DZ21"/>
<dbReference type="Proteomes" id="UP001216638">
    <property type="component" value="Chromosome 4"/>
</dbReference>
<dbReference type="PANTHER" id="PTHR23139">
    <property type="entry name" value="RNA-BINDING PROTEIN"/>
    <property type="match status" value="1"/>
</dbReference>
<protein>
    <recommendedName>
        <fullName evidence="6">RRM domain-containing protein</fullName>
    </recommendedName>
</protein>
<feature type="domain" description="RRM" evidence="6">
    <location>
        <begin position="260"/>
        <end position="337"/>
    </location>
</feature>
<sequence>MYGGGEHDLYRARKRYAHDEYDGEKRFRRDPDADMDGGRDAYRRRDELPRRRDDFRGGRRGGPRVSPPPPGTRRLSERVRVRTLWDICPKGFEETDPISAKATGYFGAPVNTSVVAIMAEGMDDPAPPAVLASSRLDPLAAQAVYNAKRHQKLRRLYVGNISPDMSATSLRAFVNYTMNDKKLTASLGKEPCMHVEMVPGEARAMLEFRHPDDATNAMFLDGQEYQRRALSFERPDDYSGTDTSYATIKSLHTTVPDSPNKLYVGSIPTFLNAEQVQELLKAFGELRHFDLLVDHNGNSRGIAFCEFFDETMTQIAIEGLTGLVVGEQRLVCKRAVPEKDEREEVQETSDTPTRAMTMLNMVTPEELEDDQEYQDILEDVREECTKYGTITDIRIPRPAATLQSDASRSWQRRADNNPDAPLGKERVGVGRVYVQFATEAQCTAALQAIAGRQFDGRMVICAYIKDEAWPSDEDGPSAASQAVDRRQE</sequence>
<feature type="region of interest" description="Disordered" evidence="5">
    <location>
        <begin position="401"/>
        <end position="424"/>
    </location>
</feature>
<reference evidence="7" key="1">
    <citation type="submission" date="2023-03" db="EMBL/GenBank/DDBJ databases">
        <title>Mating type loci evolution in Malassezia.</title>
        <authorList>
            <person name="Coelho M.A."/>
        </authorList>
    </citation>
    <scope>NUCLEOTIDE SEQUENCE</scope>
    <source>
        <strain evidence="7">CBS 14135</strain>
    </source>
</reference>
<feature type="region of interest" description="Disordered" evidence="5">
    <location>
        <begin position="469"/>
        <end position="488"/>
    </location>
</feature>
<feature type="compositionally biased region" description="Basic and acidic residues" evidence="5">
    <location>
        <begin position="412"/>
        <end position="424"/>
    </location>
</feature>
<dbReference type="SUPFAM" id="SSF54928">
    <property type="entry name" value="RNA-binding domain, RBD"/>
    <property type="match status" value="2"/>
</dbReference>
<dbReference type="InterPro" id="IPR035979">
    <property type="entry name" value="RBD_domain_sf"/>
</dbReference>
<evidence type="ECO:0000256" key="1">
    <source>
        <dbReference type="ARBA" id="ARBA00022664"/>
    </source>
</evidence>
<proteinExistence type="predicted"/>
<keyword evidence="1" id="KW-0507">mRNA processing</keyword>
<evidence type="ECO:0000256" key="3">
    <source>
        <dbReference type="ARBA" id="ARBA00023187"/>
    </source>
</evidence>
<keyword evidence="8" id="KW-1185">Reference proteome</keyword>
<name>A0AAF0DZ21_9BASI</name>
<dbReference type="GO" id="GO:0003723">
    <property type="term" value="F:RNA binding"/>
    <property type="evidence" value="ECO:0007669"/>
    <property type="project" value="UniProtKB-UniRule"/>
</dbReference>
<dbReference type="GO" id="GO:0006397">
    <property type="term" value="P:mRNA processing"/>
    <property type="evidence" value="ECO:0007669"/>
    <property type="project" value="UniProtKB-KW"/>
</dbReference>
<dbReference type="SMART" id="SM00360">
    <property type="entry name" value="RRM"/>
    <property type="match status" value="3"/>
</dbReference>
<dbReference type="InterPro" id="IPR000504">
    <property type="entry name" value="RRM_dom"/>
</dbReference>
<dbReference type="PROSITE" id="PS50102">
    <property type="entry name" value="RRM"/>
    <property type="match status" value="2"/>
</dbReference>
<evidence type="ECO:0000313" key="8">
    <source>
        <dbReference type="Proteomes" id="UP001216638"/>
    </source>
</evidence>
<evidence type="ECO:0000313" key="7">
    <source>
        <dbReference type="EMBL" id="WFC96579.1"/>
    </source>
</evidence>
<organism evidence="7 8">
    <name type="scientific">Malassezia brasiliensis</name>
    <dbReference type="NCBI Taxonomy" id="1821822"/>
    <lineage>
        <taxon>Eukaryota</taxon>
        <taxon>Fungi</taxon>
        <taxon>Dikarya</taxon>
        <taxon>Basidiomycota</taxon>
        <taxon>Ustilaginomycotina</taxon>
        <taxon>Malasseziomycetes</taxon>
        <taxon>Malasseziales</taxon>
        <taxon>Malasseziaceae</taxon>
        <taxon>Malassezia</taxon>
    </lineage>
</organism>
<feature type="domain" description="RRM" evidence="6">
    <location>
        <begin position="154"/>
        <end position="237"/>
    </location>
</feature>
<evidence type="ECO:0000256" key="4">
    <source>
        <dbReference type="PROSITE-ProRule" id="PRU00176"/>
    </source>
</evidence>
<evidence type="ECO:0000256" key="2">
    <source>
        <dbReference type="ARBA" id="ARBA00022884"/>
    </source>
</evidence>
<evidence type="ECO:0000256" key="5">
    <source>
        <dbReference type="SAM" id="MobiDB-lite"/>
    </source>
</evidence>
<gene>
    <name evidence="7" type="ORF">MBRA1_003240</name>
</gene>
<dbReference type="InterPro" id="IPR012677">
    <property type="entry name" value="Nucleotide-bd_a/b_plait_sf"/>
</dbReference>
<feature type="region of interest" description="Disordered" evidence="5">
    <location>
        <begin position="20"/>
        <end position="77"/>
    </location>
</feature>
<keyword evidence="2 4" id="KW-0694">RNA-binding</keyword>
<feature type="compositionally biased region" description="Basic and acidic residues" evidence="5">
    <location>
        <begin position="20"/>
        <end position="57"/>
    </location>
</feature>
<dbReference type="CDD" id="cd12232">
    <property type="entry name" value="RRM3_U2AF65"/>
    <property type="match status" value="1"/>
</dbReference>
<dbReference type="Gene3D" id="3.30.70.330">
    <property type="match status" value="3"/>
</dbReference>
<keyword evidence="3" id="KW-0508">mRNA splicing</keyword>
<dbReference type="GO" id="GO:0008380">
    <property type="term" value="P:RNA splicing"/>
    <property type="evidence" value="ECO:0007669"/>
    <property type="project" value="UniProtKB-KW"/>
</dbReference>